<gene>
    <name evidence="3" type="ORF">UFOPK3423_00807</name>
</gene>
<evidence type="ECO:0000259" key="2">
    <source>
        <dbReference type="Pfam" id="PF02272"/>
    </source>
</evidence>
<dbReference type="PANTHER" id="PTHR47618">
    <property type="entry name" value="BIFUNCTIONAL OLIGORIBONUCLEASE AND PAP PHOSPHATASE NRNA"/>
    <property type="match status" value="1"/>
</dbReference>
<organism evidence="3">
    <name type="scientific">freshwater metagenome</name>
    <dbReference type="NCBI Taxonomy" id="449393"/>
    <lineage>
        <taxon>unclassified sequences</taxon>
        <taxon>metagenomes</taxon>
        <taxon>ecological metagenomes</taxon>
    </lineage>
</organism>
<accession>A0A6J7DNX3</accession>
<dbReference type="InterPro" id="IPR051319">
    <property type="entry name" value="Oligoribo/pAp-PDE_c-di-AMP_PDE"/>
</dbReference>
<protein>
    <submittedName>
        <fullName evidence="3">Unannotated protein</fullName>
    </submittedName>
</protein>
<dbReference type="Gene3D" id="3.10.310.30">
    <property type="match status" value="1"/>
</dbReference>
<name>A0A6J7DNX3_9ZZZZ</name>
<dbReference type="InterPro" id="IPR003156">
    <property type="entry name" value="DHHA1_dom"/>
</dbReference>
<evidence type="ECO:0000313" key="3">
    <source>
        <dbReference type="EMBL" id="CAB4872297.1"/>
    </source>
</evidence>
<feature type="domain" description="DDH" evidence="1">
    <location>
        <begin position="17"/>
        <end position="157"/>
    </location>
</feature>
<dbReference type="EMBL" id="CAFBLQ010000073">
    <property type="protein sequence ID" value="CAB4872297.1"/>
    <property type="molecule type" value="Genomic_DNA"/>
</dbReference>
<dbReference type="InterPro" id="IPR001667">
    <property type="entry name" value="DDH_dom"/>
</dbReference>
<dbReference type="Pfam" id="PF02272">
    <property type="entry name" value="DHHA1"/>
    <property type="match status" value="1"/>
</dbReference>
<dbReference type="Pfam" id="PF01368">
    <property type="entry name" value="DHH"/>
    <property type="match status" value="1"/>
</dbReference>
<dbReference type="Gene3D" id="3.90.1640.10">
    <property type="entry name" value="inorganic pyrophosphatase (n-terminal core)"/>
    <property type="match status" value="1"/>
</dbReference>
<proteinExistence type="predicted"/>
<dbReference type="SUPFAM" id="SSF64182">
    <property type="entry name" value="DHH phosphoesterases"/>
    <property type="match status" value="1"/>
</dbReference>
<reference evidence="3" key="1">
    <citation type="submission" date="2020-05" db="EMBL/GenBank/DDBJ databases">
        <authorList>
            <person name="Chiriac C."/>
            <person name="Salcher M."/>
            <person name="Ghai R."/>
            <person name="Kavagutti S V."/>
        </authorList>
    </citation>
    <scope>NUCLEOTIDE SEQUENCE</scope>
</reference>
<sequence>MTALEQVVEQLRTGERFLLVTHEHPDGDAVGSLLAMHGVLRALDKDAVMFIGAQEFPLPKEYAWLDHHEVVSELPADLSERVLVFLDCGSIERNPAEGLKGAGGTILNIDHHHDNTRFGTIDLVDDGASCTAEIVWQIAHALGAPLSLAVAEALYVGLITDTGRFMYENTGSSSHAMAAELIDAGVDVPIVYRRVYEGWPEPKLHLVARALSRVQRHSGGRLTFTHLFAQDFSETGALDSHTEGIVDVLRAIDGTKVAAVARQRSDADAGQWKVSLRSSDGEVDVSAIARAGGGGGHRAAAGFNAALDPADLVAFIDAQIATQR</sequence>
<feature type="domain" description="DHHA1" evidence="2">
    <location>
        <begin position="242"/>
        <end position="312"/>
    </location>
</feature>
<dbReference type="GO" id="GO:0003676">
    <property type="term" value="F:nucleic acid binding"/>
    <property type="evidence" value="ECO:0007669"/>
    <property type="project" value="InterPro"/>
</dbReference>
<dbReference type="AlphaFoldDB" id="A0A6J7DNX3"/>
<dbReference type="InterPro" id="IPR038763">
    <property type="entry name" value="DHH_sf"/>
</dbReference>
<dbReference type="PANTHER" id="PTHR47618:SF1">
    <property type="entry name" value="BIFUNCTIONAL OLIGORIBONUCLEASE AND PAP PHOSPHATASE NRNA"/>
    <property type="match status" value="1"/>
</dbReference>
<evidence type="ECO:0000259" key="1">
    <source>
        <dbReference type="Pfam" id="PF01368"/>
    </source>
</evidence>